<accession>A0A7D5Y5E8</accession>
<dbReference type="AlphaFoldDB" id="A0A7D5Y5E8"/>
<protein>
    <submittedName>
        <fullName evidence="3">Uncharacterized protein</fullName>
    </submittedName>
</protein>
<organism evidence="3">
    <name type="scientific">Micromonospora carbonacea</name>
    <dbReference type="NCBI Taxonomy" id="47853"/>
    <lineage>
        <taxon>Bacteria</taxon>
        <taxon>Bacillati</taxon>
        <taxon>Actinomycetota</taxon>
        <taxon>Actinomycetes</taxon>
        <taxon>Micromonosporales</taxon>
        <taxon>Micromonosporaceae</taxon>
        <taxon>Micromonospora</taxon>
    </lineage>
</organism>
<feature type="region of interest" description="Disordered" evidence="1">
    <location>
        <begin position="1"/>
        <end position="38"/>
    </location>
</feature>
<evidence type="ECO:0000313" key="3">
    <source>
        <dbReference type="EMBL" id="QLJ97212.1"/>
    </source>
</evidence>
<feature type="region of interest" description="Disordered" evidence="1">
    <location>
        <begin position="254"/>
        <end position="298"/>
    </location>
</feature>
<feature type="transmembrane region" description="Helical" evidence="2">
    <location>
        <begin position="45"/>
        <end position="65"/>
    </location>
</feature>
<reference evidence="3" key="1">
    <citation type="submission" date="2020-08" db="EMBL/GenBank/DDBJ databases">
        <title>A bifunctional nitrone conjugated secondary metabolite targeting the ribosome.</title>
        <authorList>
            <person name="Limbrick E.M."/>
            <person name="Graf M."/>
            <person name="Derewacz D.K."/>
            <person name="Nguyen F."/>
            <person name="Spraggins J.M."/>
            <person name="Wieland M."/>
            <person name="Ynigez-Gutierrez A.E."/>
            <person name="Reisman B.J."/>
            <person name="Zinshteyn B."/>
            <person name="McCulloch K."/>
            <person name="Iverson T.M."/>
            <person name="Green R."/>
            <person name="Wilson D.N."/>
            <person name="Bachmann B.O."/>
        </authorList>
    </citation>
    <scope>NUCLEOTIDE SEQUENCE</scope>
    <source>
        <strain evidence="3">Africana</strain>
    </source>
</reference>
<name>A0A7D5Y5E8_9ACTN</name>
<evidence type="ECO:0000256" key="2">
    <source>
        <dbReference type="SAM" id="Phobius"/>
    </source>
</evidence>
<keyword evidence="2" id="KW-0812">Transmembrane</keyword>
<keyword evidence="2" id="KW-0472">Membrane</keyword>
<sequence>MRAAEPPQSDRPSQSDRPPLVERPSLVELPGPGVRPGSVRHRPRWLTVAALLSVAAVLVTAGWAGRHDRPVGDRTVGEVTRVGVLPGEAIPGYLRAAATELAALPAGGSPAGTYALVSFADYLAPGPLADALAGVAVVEVVARVPLPGRQTEIVRLAAQRLPQDVVAGMAGVAGRKDREAADQRARAATADDAALRRAYETGAWVAAGEAAAYRAACGCAYAAVVRGVPDALRALAARPAVRAVDPTPELRRLDRTVVTPPLPEQRDVARPPADAGPTPPVGESSEAAPKAIGSSPRVAPAVPGAVLSAVATSPDAPADSRTAVQK</sequence>
<evidence type="ECO:0000256" key="1">
    <source>
        <dbReference type="SAM" id="MobiDB-lite"/>
    </source>
</evidence>
<gene>
    <name evidence="3" type="ORF">HZU44_20510</name>
</gene>
<keyword evidence="2" id="KW-1133">Transmembrane helix</keyword>
<dbReference type="EMBL" id="CP058905">
    <property type="protein sequence ID" value="QLJ97212.1"/>
    <property type="molecule type" value="Genomic_DNA"/>
</dbReference>
<proteinExistence type="predicted"/>